<reference evidence="2" key="1">
    <citation type="submission" date="2020-02" db="EMBL/GenBank/DDBJ databases">
        <authorList>
            <person name="Meier V. D."/>
        </authorList>
    </citation>
    <scope>NUCLEOTIDE SEQUENCE</scope>
    <source>
        <strain evidence="2">AVDCRST_MAG19</strain>
    </source>
</reference>
<sequence>VSAISGFRSRSPRGTTSASPQQRRGTSTFDSRSSPRPVGSARSSPPAASTCAV</sequence>
<name>A0A6J4VAN6_9BACT</name>
<gene>
    <name evidence="2" type="ORF">AVDCRST_MAG19-3060</name>
</gene>
<feature type="compositionally biased region" description="Polar residues" evidence="1">
    <location>
        <begin position="41"/>
        <end position="53"/>
    </location>
</feature>
<accession>A0A6J4VAN6</accession>
<proteinExistence type="predicted"/>
<feature type="non-terminal residue" evidence="2">
    <location>
        <position position="53"/>
    </location>
</feature>
<organism evidence="2">
    <name type="scientific">uncultured Thermomicrobiales bacterium</name>
    <dbReference type="NCBI Taxonomy" id="1645740"/>
    <lineage>
        <taxon>Bacteria</taxon>
        <taxon>Pseudomonadati</taxon>
        <taxon>Thermomicrobiota</taxon>
        <taxon>Thermomicrobia</taxon>
        <taxon>Thermomicrobiales</taxon>
        <taxon>environmental samples</taxon>
    </lineage>
</organism>
<feature type="compositionally biased region" description="Polar residues" evidence="1">
    <location>
        <begin position="12"/>
        <end position="34"/>
    </location>
</feature>
<protein>
    <submittedName>
        <fullName evidence="2">Uncharacterized protein</fullName>
    </submittedName>
</protein>
<dbReference type="EMBL" id="CADCWL010000158">
    <property type="protein sequence ID" value="CAA9573500.1"/>
    <property type="molecule type" value="Genomic_DNA"/>
</dbReference>
<feature type="non-terminal residue" evidence="2">
    <location>
        <position position="1"/>
    </location>
</feature>
<dbReference type="AlphaFoldDB" id="A0A6J4VAN6"/>
<feature type="region of interest" description="Disordered" evidence="1">
    <location>
        <begin position="1"/>
        <end position="53"/>
    </location>
</feature>
<evidence type="ECO:0000256" key="1">
    <source>
        <dbReference type="SAM" id="MobiDB-lite"/>
    </source>
</evidence>
<evidence type="ECO:0000313" key="2">
    <source>
        <dbReference type="EMBL" id="CAA9573500.1"/>
    </source>
</evidence>